<dbReference type="EMBL" id="VSWD01000009">
    <property type="protein sequence ID" value="KAK3092694.1"/>
    <property type="molecule type" value="Genomic_DNA"/>
</dbReference>
<keyword evidence="6" id="KW-0328">Glycosyltransferase</keyword>
<dbReference type="Pfam" id="PF13896">
    <property type="entry name" value="Glyco_transf_49"/>
    <property type="match status" value="1"/>
</dbReference>
<accession>A0AA89BRD2</accession>
<evidence type="ECO:0000256" key="18">
    <source>
        <dbReference type="ARBA" id="ARBA00032181"/>
    </source>
</evidence>
<evidence type="ECO:0000256" key="20">
    <source>
        <dbReference type="ARBA" id="ARBA00047852"/>
    </source>
</evidence>
<dbReference type="Gene3D" id="3.90.550.10">
    <property type="entry name" value="Spore Coat Polysaccharide Biosynthesis Protein SpsA, Chain A"/>
    <property type="match status" value="1"/>
</dbReference>
<organism evidence="21 22">
    <name type="scientific">Pinctada imbricata</name>
    <name type="common">Atlantic pearl-oyster</name>
    <name type="synonym">Pinctada martensii</name>
    <dbReference type="NCBI Taxonomy" id="66713"/>
    <lineage>
        <taxon>Eukaryota</taxon>
        <taxon>Metazoa</taxon>
        <taxon>Spiralia</taxon>
        <taxon>Lophotrochozoa</taxon>
        <taxon>Mollusca</taxon>
        <taxon>Bivalvia</taxon>
        <taxon>Autobranchia</taxon>
        <taxon>Pteriomorphia</taxon>
        <taxon>Pterioida</taxon>
        <taxon>Pterioidea</taxon>
        <taxon>Pteriidae</taxon>
        <taxon>Pinctada</taxon>
    </lineage>
</organism>
<sequence length="411" mass="48522">MVVTFIILHIYHFKLLSDIKPDMKSNLNKNGKVRNKDHRVEGWGQSSSEAIKMIISGIINKLQNVHMLDRSGTYGIAPDLYAPYYIKSTEDVSVVTHTTSEHMEDLILLSERWDGPMSVSVFTYDVDAYFTIAAIAYLCVCFEKVRINTQFHIAFPLSHSPRNSDVKDLDISCNMKLKDFLHNRTRNYEIKGLEYPHNMLRNLAIQHSKTSYIFMIDIDMVPSSSLHQEFVDFLHHHRHLPSSNDLANTVFVVPAFECSSEEFPFSKDVVISLWSYGVIRPFYIEMCKKCQKYTDYDRWRKLEEEEDLDIGYELEWRDPWEPFYIASRDVPLFDERFKQYGFNRISQACELHVAGYKFAVLNNAFLLHKGFKQPHKFHETKEEEQNRNRLLFRKFKEELKTKYPNSQQRCY</sequence>
<evidence type="ECO:0000256" key="16">
    <source>
        <dbReference type="ARBA" id="ARBA00030723"/>
    </source>
</evidence>
<keyword evidence="9" id="KW-0479">Metal-binding</keyword>
<evidence type="ECO:0000256" key="10">
    <source>
        <dbReference type="ARBA" id="ARBA00022968"/>
    </source>
</evidence>
<keyword evidence="10" id="KW-0735">Signal-anchor</keyword>
<keyword evidence="15" id="KW-0464">Manganese</keyword>
<evidence type="ECO:0000256" key="17">
    <source>
        <dbReference type="ARBA" id="ARBA00032175"/>
    </source>
</evidence>
<evidence type="ECO:0000256" key="6">
    <source>
        <dbReference type="ARBA" id="ARBA00022676"/>
    </source>
</evidence>
<dbReference type="PANTHER" id="PTHR46420">
    <property type="entry name" value="BETA-1,4-GLUCURONYLTRANSFERASE 1"/>
    <property type="match status" value="1"/>
</dbReference>
<dbReference type="InterPro" id="IPR029044">
    <property type="entry name" value="Nucleotide-diphossugar_trans"/>
</dbReference>
<dbReference type="InterPro" id="IPR043189">
    <property type="entry name" value="B4GAT1"/>
</dbReference>
<dbReference type="GO" id="GO:0035269">
    <property type="term" value="P:protein O-linked glycosylation via mannose"/>
    <property type="evidence" value="ECO:0007669"/>
    <property type="project" value="TreeGrafter"/>
</dbReference>
<comment type="pathway">
    <text evidence="3">Protein modification; protein glycosylation.</text>
</comment>
<protein>
    <recommendedName>
        <fullName evidence="5">Beta-1,4-glucuronyltransferase 1</fullName>
    </recommendedName>
    <alternativeName>
        <fullName evidence="16">I-beta-1,3-N-acetylglucosaminyltransferase</fullName>
    </alternativeName>
    <alternativeName>
        <fullName evidence="19">N-acetyllactosaminide beta-1,3-N-acetylglucosaminyltransferase</fullName>
    </alternativeName>
    <alternativeName>
        <fullName evidence="17">Poly-N-acetyllactosamine extension enzyme</fullName>
    </alternativeName>
    <alternativeName>
        <fullName evidence="18">UDP-GlcNAc:betaGal beta-1,3-N-acetylglucosaminyltransferase 1</fullName>
    </alternativeName>
</protein>
<keyword evidence="7" id="KW-0808">Transferase</keyword>
<comment type="cofactor">
    <cofactor evidence="1">
        <name>Mn(2+)</name>
        <dbReference type="ChEBI" id="CHEBI:29035"/>
    </cofactor>
</comment>
<evidence type="ECO:0000256" key="13">
    <source>
        <dbReference type="ARBA" id="ARBA00023136"/>
    </source>
</evidence>
<comment type="subcellular location">
    <subcellularLocation>
        <location evidence="2">Golgi apparatus membrane</location>
        <topology evidence="2">Single-pass type II membrane protein</topology>
    </subcellularLocation>
</comment>
<evidence type="ECO:0000256" key="2">
    <source>
        <dbReference type="ARBA" id="ARBA00004323"/>
    </source>
</evidence>
<dbReference type="GO" id="GO:0015020">
    <property type="term" value="F:glucuronosyltransferase activity"/>
    <property type="evidence" value="ECO:0007669"/>
    <property type="project" value="InterPro"/>
</dbReference>
<comment type="catalytic activity">
    <reaction evidence="20">
        <text>3-O-[beta-D-Xyl-(1-&gt;4)-Rib-ol-P-Rib-ol-P-3-beta-D-GalNAc-(1-&gt;3)-beta-D-GlcNAc-(1-&gt;4)-(O-6-P-alpha-D-Man)]-Thr-[protein] + UDP-alpha-D-glucuronate = 3-O-[beta-D-GlcA-(1-&gt;3)-beta-D-Xyl-(1-&gt;4)-Rib-ol-P-Rib-ol-P-3-beta-D-GalNAc-(1-&gt;3)-beta-D-GlcNAc-(1-&gt;4)-(O-6-P-alpha-D-Man)]-Thr-[protein] + UDP + H(+)</text>
        <dbReference type="Rhea" id="RHEA:46860"/>
        <dbReference type="Rhea" id="RHEA-COMP:15023"/>
        <dbReference type="Rhea" id="RHEA-COMP:17482"/>
        <dbReference type="ChEBI" id="CHEBI:15378"/>
        <dbReference type="ChEBI" id="CHEBI:58052"/>
        <dbReference type="ChEBI" id="CHEBI:58223"/>
        <dbReference type="ChEBI" id="CHEBI:142405"/>
        <dbReference type="ChEBI" id="CHEBI:177336"/>
    </reaction>
</comment>
<keyword evidence="8" id="KW-0812">Transmembrane</keyword>
<keyword evidence="14" id="KW-0325">Glycoprotein</keyword>
<keyword evidence="22" id="KW-1185">Reference proteome</keyword>
<comment type="similarity">
    <text evidence="4">Belongs to the glycosyltransferase 49 family.</text>
</comment>
<gene>
    <name evidence="21" type="ORF">FSP39_005933</name>
</gene>
<evidence type="ECO:0000256" key="4">
    <source>
        <dbReference type="ARBA" id="ARBA00008539"/>
    </source>
</evidence>
<dbReference type="SUPFAM" id="SSF53448">
    <property type="entry name" value="Nucleotide-diphospho-sugar transferases"/>
    <property type="match status" value="1"/>
</dbReference>
<evidence type="ECO:0000256" key="5">
    <source>
        <dbReference type="ARBA" id="ARBA00017962"/>
    </source>
</evidence>
<dbReference type="AlphaFoldDB" id="A0AA89BRD2"/>
<evidence type="ECO:0000256" key="19">
    <source>
        <dbReference type="ARBA" id="ARBA00033291"/>
    </source>
</evidence>
<evidence type="ECO:0000313" key="21">
    <source>
        <dbReference type="EMBL" id="KAK3092694.1"/>
    </source>
</evidence>
<proteinExistence type="inferred from homology"/>
<evidence type="ECO:0000256" key="9">
    <source>
        <dbReference type="ARBA" id="ARBA00022723"/>
    </source>
</evidence>
<evidence type="ECO:0000256" key="1">
    <source>
        <dbReference type="ARBA" id="ARBA00001936"/>
    </source>
</evidence>
<evidence type="ECO:0000256" key="11">
    <source>
        <dbReference type="ARBA" id="ARBA00022989"/>
    </source>
</evidence>
<keyword evidence="12" id="KW-0333">Golgi apparatus</keyword>
<keyword evidence="11" id="KW-1133">Transmembrane helix</keyword>
<evidence type="ECO:0000256" key="15">
    <source>
        <dbReference type="ARBA" id="ARBA00023211"/>
    </source>
</evidence>
<evidence type="ECO:0000256" key="8">
    <source>
        <dbReference type="ARBA" id="ARBA00022692"/>
    </source>
</evidence>
<dbReference type="GO" id="GO:0046872">
    <property type="term" value="F:metal ion binding"/>
    <property type="evidence" value="ECO:0007669"/>
    <property type="project" value="UniProtKB-KW"/>
</dbReference>
<name>A0AA89BRD2_PINIB</name>
<keyword evidence="13" id="KW-0472">Membrane</keyword>
<reference evidence="21" key="1">
    <citation type="submission" date="2019-08" db="EMBL/GenBank/DDBJ databases">
        <title>The improved chromosome-level genome for the pearl oyster Pinctada fucata martensii using PacBio sequencing and Hi-C.</title>
        <authorList>
            <person name="Zheng Z."/>
        </authorList>
    </citation>
    <scope>NUCLEOTIDE SEQUENCE</scope>
    <source>
        <strain evidence="21">ZZ-2019</strain>
        <tissue evidence="21">Adductor muscle</tissue>
    </source>
</reference>
<dbReference type="PANTHER" id="PTHR46420:SF1">
    <property type="entry name" value="BETA-1,4-GLUCURONYLTRANSFERASE 1"/>
    <property type="match status" value="1"/>
</dbReference>
<dbReference type="Proteomes" id="UP001186944">
    <property type="component" value="Unassembled WGS sequence"/>
</dbReference>
<evidence type="ECO:0000256" key="3">
    <source>
        <dbReference type="ARBA" id="ARBA00004922"/>
    </source>
</evidence>
<evidence type="ECO:0000256" key="14">
    <source>
        <dbReference type="ARBA" id="ARBA00023180"/>
    </source>
</evidence>
<dbReference type="GO" id="GO:0000139">
    <property type="term" value="C:Golgi membrane"/>
    <property type="evidence" value="ECO:0007669"/>
    <property type="project" value="UniProtKB-SubCell"/>
</dbReference>
<evidence type="ECO:0000313" key="22">
    <source>
        <dbReference type="Proteomes" id="UP001186944"/>
    </source>
</evidence>
<evidence type="ECO:0000256" key="7">
    <source>
        <dbReference type="ARBA" id="ARBA00022679"/>
    </source>
</evidence>
<comment type="caution">
    <text evidence="21">The sequence shown here is derived from an EMBL/GenBank/DDBJ whole genome shotgun (WGS) entry which is preliminary data.</text>
</comment>
<evidence type="ECO:0000256" key="12">
    <source>
        <dbReference type="ARBA" id="ARBA00023034"/>
    </source>
</evidence>